<feature type="transmembrane region" description="Helical" evidence="1">
    <location>
        <begin position="40"/>
        <end position="60"/>
    </location>
</feature>
<sequence>MTEHDHTLERRFRTEGVLWVALLCVAIPTFSLWNRPFMTIHLHLALESLIYILLGTIFLVKRHQNRIRKQSTRAFIFLILAIGLYSLTAIAILSFFTT</sequence>
<organism evidence="2 3">
    <name type="scientific">Geomicrobium sediminis</name>
    <dbReference type="NCBI Taxonomy" id="1347788"/>
    <lineage>
        <taxon>Bacteria</taxon>
        <taxon>Bacillati</taxon>
        <taxon>Bacillota</taxon>
        <taxon>Bacilli</taxon>
        <taxon>Bacillales</taxon>
        <taxon>Geomicrobium</taxon>
    </lineage>
</organism>
<proteinExistence type="predicted"/>
<evidence type="ECO:0000313" key="3">
    <source>
        <dbReference type="Proteomes" id="UP000741863"/>
    </source>
</evidence>
<evidence type="ECO:0000313" key="2">
    <source>
        <dbReference type="EMBL" id="MBM7634326.1"/>
    </source>
</evidence>
<accession>A0ABS2PH99</accession>
<feature type="transmembrane region" description="Helical" evidence="1">
    <location>
        <begin position="72"/>
        <end position="96"/>
    </location>
</feature>
<dbReference type="RefSeq" id="WP_204699079.1">
    <property type="nucleotide sequence ID" value="NZ_JAFBEC010000011.1"/>
</dbReference>
<gene>
    <name evidence="2" type="ORF">JOD17_003428</name>
</gene>
<protein>
    <submittedName>
        <fullName evidence="2">Membrane protein SirB2</fullName>
    </submittedName>
</protein>
<evidence type="ECO:0000256" key="1">
    <source>
        <dbReference type="SAM" id="Phobius"/>
    </source>
</evidence>
<dbReference type="EMBL" id="JAFBEC010000011">
    <property type="protein sequence ID" value="MBM7634326.1"/>
    <property type="molecule type" value="Genomic_DNA"/>
</dbReference>
<keyword evidence="3" id="KW-1185">Reference proteome</keyword>
<keyword evidence="1" id="KW-0472">Membrane</keyword>
<keyword evidence="1" id="KW-1133">Transmembrane helix</keyword>
<dbReference type="Proteomes" id="UP000741863">
    <property type="component" value="Unassembled WGS sequence"/>
</dbReference>
<feature type="transmembrane region" description="Helical" evidence="1">
    <location>
        <begin position="16"/>
        <end position="34"/>
    </location>
</feature>
<comment type="caution">
    <text evidence="2">The sequence shown here is derived from an EMBL/GenBank/DDBJ whole genome shotgun (WGS) entry which is preliminary data.</text>
</comment>
<keyword evidence="1" id="KW-0812">Transmembrane</keyword>
<name>A0ABS2PH99_9BACL</name>
<reference evidence="2 3" key="1">
    <citation type="submission" date="2021-01" db="EMBL/GenBank/DDBJ databases">
        <title>Genomic Encyclopedia of Type Strains, Phase IV (KMG-IV): sequencing the most valuable type-strain genomes for metagenomic binning, comparative biology and taxonomic classification.</title>
        <authorList>
            <person name="Goeker M."/>
        </authorList>
    </citation>
    <scope>NUCLEOTIDE SEQUENCE [LARGE SCALE GENOMIC DNA]</scope>
    <source>
        <strain evidence="2 3">DSM 25540</strain>
    </source>
</reference>